<protein>
    <recommendedName>
        <fullName evidence="4">Lipoprotein</fullName>
    </recommendedName>
</protein>
<reference evidence="2 3" key="1">
    <citation type="journal article" date="2017" name="DNA Res.">
        <title>Complete genome sequence and expression profile of the commercial lytic enzyme producer Lysobacter enzymogenes M497-1.</title>
        <authorList>
            <person name="Takami H."/>
            <person name="Toyoda A."/>
            <person name="Uchiyama I."/>
            <person name="Itoh T."/>
            <person name="Takaki Y."/>
            <person name="Arai W."/>
            <person name="Nishi S."/>
            <person name="Kawai M."/>
            <person name="Shinya K."/>
            <person name="Ikeda H."/>
        </authorList>
    </citation>
    <scope>NUCLEOTIDE SEQUENCE [LARGE SCALE GENOMIC DNA]</scope>
    <source>
        <strain evidence="2 3">M497-1</strain>
    </source>
</reference>
<evidence type="ECO:0000256" key="1">
    <source>
        <dbReference type="SAM" id="SignalP"/>
    </source>
</evidence>
<dbReference type="AlphaFoldDB" id="A0AAU9AH20"/>
<evidence type="ECO:0008006" key="4">
    <source>
        <dbReference type="Google" id="ProtNLM"/>
    </source>
</evidence>
<sequence length="148" mass="15440">MTRAGYATVACLAALLGGGCASLGNDGQADPAICHPDSDSCDVEDFASADEAALRANREAVAVGCMDPGNAGTVQAQQARCAEQVAAALVRLNRRFAGTLAPVSPAQVTYRQRASCADTFVSGREGLDCYDWIQAQVPLRWLTPPPAR</sequence>
<evidence type="ECO:0000313" key="3">
    <source>
        <dbReference type="Proteomes" id="UP000218824"/>
    </source>
</evidence>
<organism evidence="2 3">
    <name type="scientific">Lysobacter enzymogenes</name>
    <dbReference type="NCBI Taxonomy" id="69"/>
    <lineage>
        <taxon>Bacteria</taxon>
        <taxon>Pseudomonadati</taxon>
        <taxon>Pseudomonadota</taxon>
        <taxon>Gammaproteobacteria</taxon>
        <taxon>Lysobacterales</taxon>
        <taxon>Lysobacteraceae</taxon>
        <taxon>Lysobacter</taxon>
    </lineage>
</organism>
<accession>A0AAU9AH20</accession>
<feature type="chain" id="PRO_5043975606" description="Lipoprotein" evidence="1">
    <location>
        <begin position="22"/>
        <end position="148"/>
    </location>
</feature>
<proteinExistence type="predicted"/>
<dbReference type="PROSITE" id="PS51257">
    <property type="entry name" value="PROKAR_LIPOPROTEIN"/>
    <property type="match status" value="1"/>
</dbReference>
<name>A0AAU9AH20_LYSEN</name>
<dbReference type="Proteomes" id="UP000218824">
    <property type="component" value="Chromosome"/>
</dbReference>
<evidence type="ECO:0000313" key="2">
    <source>
        <dbReference type="EMBL" id="BAV98542.1"/>
    </source>
</evidence>
<gene>
    <name evidence="2" type="ORF">LEN_3055</name>
</gene>
<dbReference type="RefSeq" id="WP_096378986.1">
    <property type="nucleotide sequence ID" value="NZ_AP014940.1"/>
</dbReference>
<dbReference type="EMBL" id="AP014940">
    <property type="protein sequence ID" value="BAV98542.1"/>
    <property type="molecule type" value="Genomic_DNA"/>
</dbReference>
<feature type="signal peptide" evidence="1">
    <location>
        <begin position="1"/>
        <end position="21"/>
    </location>
</feature>
<dbReference type="GeneID" id="83064883"/>
<dbReference type="KEGG" id="lem:LEN_3055"/>
<keyword evidence="1" id="KW-0732">Signal</keyword>